<dbReference type="NCBIfam" id="TIGR01726">
    <property type="entry name" value="HEQRo_perm_3TM"/>
    <property type="match status" value="1"/>
</dbReference>
<dbReference type="AlphaFoldDB" id="A0A9D1NH65"/>
<dbReference type="InterPro" id="IPR043429">
    <property type="entry name" value="ArtM/GltK/GlnP/TcyL/YhdX-like"/>
</dbReference>
<evidence type="ECO:0000256" key="6">
    <source>
        <dbReference type="ARBA" id="ARBA00022989"/>
    </source>
</evidence>
<dbReference type="PROSITE" id="PS50928">
    <property type="entry name" value="ABC_TM1"/>
    <property type="match status" value="1"/>
</dbReference>
<evidence type="ECO:0000256" key="3">
    <source>
        <dbReference type="ARBA" id="ARBA00022475"/>
    </source>
</evidence>
<keyword evidence="5" id="KW-0029">Amino-acid transport</keyword>
<reference evidence="10" key="2">
    <citation type="journal article" date="2021" name="PeerJ">
        <title>Extensive microbial diversity within the chicken gut microbiome revealed by metagenomics and culture.</title>
        <authorList>
            <person name="Gilroy R."/>
            <person name="Ravi A."/>
            <person name="Getino M."/>
            <person name="Pursley I."/>
            <person name="Horton D.L."/>
            <person name="Alikhan N.F."/>
            <person name="Baker D."/>
            <person name="Gharbi K."/>
            <person name="Hall N."/>
            <person name="Watson M."/>
            <person name="Adriaenssens E.M."/>
            <person name="Foster-Nyarko E."/>
            <person name="Jarju S."/>
            <person name="Secka A."/>
            <person name="Antonio M."/>
            <person name="Oren A."/>
            <person name="Chaudhuri R.R."/>
            <person name="La Ragione R."/>
            <person name="Hildebrand F."/>
            <person name="Pallen M.J."/>
        </authorList>
    </citation>
    <scope>NUCLEOTIDE SEQUENCE</scope>
    <source>
        <strain evidence="10">4920</strain>
    </source>
</reference>
<feature type="transmembrane region" description="Helical" evidence="8">
    <location>
        <begin position="60"/>
        <end position="80"/>
    </location>
</feature>
<dbReference type="SUPFAM" id="SSF161098">
    <property type="entry name" value="MetI-like"/>
    <property type="match status" value="1"/>
</dbReference>
<evidence type="ECO:0000259" key="9">
    <source>
        <dbReference type="PROSITE" id="PS50928"/>
    </source>
</evidence>
<comment type="caution">
    <text evidence="10">The sequence shown here is derived from an EMBL/GenBank/DDBJ whole genome shotgun (WGS) entry which is preliminary data.</text>
</comment>
<protein>
    <submittedName>
        <fullName evidence="10">Amino acid ABC transporter permease</fullName>
    </submittedName>
</protein>
<dbReference type="CDD" id="cd06261">
    <property type="entry name" value="TM_PBP2"/>
    <property type="match status" value="1"/>
</dbReference>
<evidence type="ECO:0000256" key="5">
    <source>
        <dbReference type="ARBA" id="ARBA00022970"/>
    </source>
</evidence>
<sequence length="225" mass="25131">MERIAAAWDYFWRVSANISDGLGVTLGLFALTLLFSIPLGLIISLGAISRFKPIAWLVKFYIWLLRGTPLLLQLLFVYFGLPLLFGLNIDNFAAAVIAFVLNYAAYFAEIFRAGIQSIDKGQFEAAKALGLSSGQTMWRVVIPQTISRILPPVGNESITLVKDTSLVSIIALSDIMHQTRTIVMREASVAAFVVAAVFYLVMTFVLTKLFDYLEKRFSKSERFEN</sequence>
<comment type="subcellular location">
    <subcellularLocation>
        <location evidence="1 8">Cell membrane</location>
        <topology evidence="1 8">Multi-pass membrane protein</topology>
    </subcellularLocation>
</comment>
<feature type="domain" description="ABC transmembrane type-1" evidence="9">
    <location>
        <begin position="22"/>
        <end position="210"/>
    </location>
</feature>
<accession>A0A9D1NH65</accession>
<feature type="transmembrane region" description="Helical" evidence="8">
    <location>
        <begin position="22"/>
        <end position="48"/>
    </location>
</feature>
<dbReference type="PANTHER" id="PTHR30614">
    <property type="entry name" value="MEMBRANE COMPONENT OF AMINO ACID ABC TRANSPORTER"/>
    <property type="match status" value="1"/>
</dbReference>
<dbReference type="Proteomes" id="UP000886743">
    <property type="component" value="Unassembled WGS sequence"/>
</dbReference>
<keyword evidence="4 8" id="KW-0812">Transmembrane</keyword>
<evidence type="ECO:0000313" key="10">
    <source>
        <dbReference type="EMBL" id="HIV02506.1"/>
    </source>
</evidence>
<dbReference type="Gene3D" id="1.10.3720.10">
    <property type="entry name" value="MetI-like"/>
    <property type="match status" value="1"/>
</dbReference>
<evidence type="ECO:0000256" key="1">
    <source>
        <dbReference type="ARBA" id="ARBA00004651"/>
    </source>
</evidence>
<comment type="similarity">
    <text evidence="8">Belongs to the binding-protein-dependent transport system permease family.</text>
</comment>
<evidence type="ECO:0000256" key="4">
    <source>
        <dbReference type="ARBA" id="ARBA00022692"/>
    </source>
</evidence>
<reference evidence="10" key="1">
    <citation type="submission" date="2020-10" db="EMBL/GenBank/DDBJ databases">
        <authorList>
            <person name="Gilroy R."/>
        </authorList>
    </citation>
    <scope>NUCLEOTIDE SEQUENCE</scope>
    <source>
        <strain evidence="10">4920</strain>
    </source>
</reference>
<keyword evidence="3" id="KW-1003">Cell membrane</keyword>
<organism evidence="10 11">
    <name type="scientific">Candidatus Aphodoplasma excrementigallinarum</name>
    <dbReference type="NCBI Taxonomy" id="2840673"/>
    <lineage>
        <taxon>Bacteria</taxon>
        <taxon>Bacillati</taxon>
        <taxon>Bacillota</taxon>
        <taxon>Clostridia</taxon>
        <taxon>Eubacteriales</taxon>
        <taxon>Candidatus Aphodoplasma</taxon>
    </lineage>
</organism>
<dbReference type="GO" id="GO:0043190">
    <property type="term" value="C:ATP-binding cassette (ABC) transporter complex"/>
    <property type="evidence" value="ECO:0007669"/>
    <property type="project" value="InterPro"/>
</dbReference>
<name>A0A9D1NH65_9FIRM</name>
<evidence type="ECO:0000313" key="11">
    <source>
        <dbReference type="Proteomes" id="UP000886743"/>
    </source>
</evidence>
<feature type="transmembrane region" description="Helical" evidence="8">
    <location>
        <begin position="92"/>
        <end position="111"/>
    </location>
</feature>
<dbReference type="InterPro" id="IPR035906">
    <property type="entry name" value="MetI-like_sf"/>
</dbReference>
<keyword evidence="2 8" id="KW-0813">Transport</keyword>
<dbReference type="EMBL" id="DVOF01000085">
    <property type="protein sequence ID" value="HIV02506.1"/>
    <property type="molecule type" value="Genomic_DNA"/>
</dbReference>
<feature type="transmembrane region" description="Helical" evidence="8">
    <location>
        <begin position="189"/>
        <end position="210"/>
    </location>
</feature>
<dbReference type="InterPro" id="IPR000515">
    <property type="entry name" value="MetI-like"/>
</dbReference>
<keyword evidence="6 8" id="KW-1133">Transmembrane helix</keyword>
<evidence type="ECO:0000256" key="7">
    <source>
        <dbReference type="ARBA" id="ARBA00023136"/>
    </source>
</evidence>
<keyword evidence="7 8" id="KW-0472">Membrane</keyword>
<dbReference type="GO" id="GO:0006865">
    <property type="term" value="P:amino acid transport"/>
    <property type="evidence" value="ECO:0007669"/>
    <property type="project" value="UniProtKB-KW"/>
</dbReference>
<evidence type="ECO:0000256" key="2">
    <source>
        <dbReference type="ARBA" id="ARBA00022448"/>
    </source>
</evidence>
<proteinExistence type="inferred from homology"/>
<dbReference type="Pfam" id="PF00528">
    <property type="entry name" value="BPD_transp_1"/>
    <property type="match status" value="1"/>
</dbReference>
<gene>
    <name evidence="10" type="ORF">IAC74_02935</name>
</gene>
<evidence type="ECO:0000256" key="8">
    <source>
        <dbReference type="RuleBase" id="RU363032"/>
    </source>
</evidence>
<dbReference type="FunFam" id="1.10.3720.10:FF:000006">
    <property type="entry name" value="Glutamate/aspartate ABC transporter, permease protein GltK"/>
    <property type="match status" value="1"/>
</dbReference>
<dbReference type="PANTHER" id="PTHR30614:SF0">
    <property type="entry name" value="L-CYSTINE TRANSPORT SYSTEM PERMEASE PROTEIN TCYL"/>
    <property type="match status" value="1"/>
</dbReference>
<dbReference type="InterPro" id="IPR010065">
    <property type="entry name" value="AA_ABC_transptr_permease_3TM"/>
</dbReference>
<dbReference type="GO" id="GO:0022857">
    <property type="term" value="F:transmembrane transporter activity"/>
    <property type="evidence" value="ECO:0007669"/>
    <property type="project" value="InterPro"/>
</dbReference>